<dbReference type="AlphaFoldDB" id="A0A158H253"/>
<dbReference type="InterPro" id="IPR052739">
    <property type="entry name" value="FAAH2"/>
</dbReference>
<reference evidence="2 3" key="1">
    <citation type="submission" date="2016-01" db="EMBL/GenBank/DDBJ databases">
        <authorList>
            <person name="Oliw E.H."/>
        </authorList>
    </citation>
    <scope>NUCLEOTIDE SEQUENCE [LARGE SCALE GENOMIC DNA]</scope>
    <source>
        <strain evidence="2">LMG 27134</strain>
    </source>
</reference>
<protein>
    <submittedName>
        <fullName evidence="2">Amidase</fullName>
    </submittedName>
</protein>
<sequence>MSFTNDDTKIFYRDATELARLIRTKEISPVEVIKAHLDRIETVNPKVNAVVTLMRDNAVNTAKAAEKAVMNGDVLGPLHGVPFSIKDALDTAGVLTQRGSRLFAGNIPAQDATAVARFKAAGGIPLLKSNLPEFPVRTSSGHSKVAKLSDFRHGFRSER</sequence>
<feature type="domain" description="Amidase" evidence="1">
    <location>
        <begin position="31"/>
        <end position="140"/>
    </location>
</feature>
<dbReference type="Proteomes" id="UP000054683">
    <property type="component" value="Unassembled WGS sequence"/>
</dbReference>
<dbReference type="PANTHER" id="PTHR43372">
    <property type="entry name" value="FATTY-ACID AMIDE HYDROLASE"/>
    <property type="match status" value="1"/>
</dbReference>
<dbReference type="SUPFAM" id="SSF75304">
    <property type="entry name" value="Amidase signature (AS) enzymes"/>
    <property type="match status" value="1"/>
</dbReference>
<dbReference type="PANTHER" id="PTHR43372:SF4">
    <property type="entry name" value="FATTY-ACID AMIDE HYDROLASE 2"/>
    <property type="match status" value="1"/>
</dbReference>
<dbReference type="GO" id="GO:0012505">
    <property type="term" value="C:endomembrane system"/>
    <property type="evidence" value="ECO:0007669"/>
    <property type="project" value="TreeGrafter"/>
</dbReference>
<proteinExistence type="predicted"/>
<gene>
    <name evidence="2" type="ORF">AWB69_03769</name>
</gene>
<dbReference type="Pfam" id="PF01425">
    <property type="entry name" value="Amidase"/>
    <property type="match status" value="1"/>
</dbReference>
<dbReference type="InterPro" id="IPR023631">
    <property type="entry name" value="Amidase_dom"/>
</dbReference>
<dbReference type="InterPro" id="IPR036928">
    <property type="entry name" value="AS_sf"/>
</dbReference>
<evidence type="ECO:0000259" key="1">
    <source>
        <dbReference type="Pfam" id="PF01425"/>
    </source>
</evidence>
<dbReference type="OrthoDB" id="8576090at2"/>
<dbReference type="Gene3D" id="3.90.1300.10">
    <property type="entry name" value="Amidase signature (AS) domain"/>
    <property type="match status" value="1"/>
</dbReference>
<accession>A0A158H253</accession>
<organism evidence="2 3">
    <name type="scientific">Caballeronia udeis</name>
    <dbReference type="NCBI Taxonomy" id="1232866"/>
    <lineage>
        <taxon>Bacteria</taxon>
        <taxon>Pseudomonadati</taxon>
        <taxon>Pseudomonadota</taxon>
        <taxon>Betaproteobacteria</taxon>
        <taxon>Burkholderiales</taxon>
        <taxon>Burkholderiaceae</taxon>
        <taxon>Caballeronia</taxon>
    </lineage>
</organism>
<evidence type="ECO:0000313" key="2">
    <source>
        <dbReference type="EMBL" id="SAL38396.1"/>
    </source>
</evidence>
<dbReference type="RefSeq" id="WP_062087206.1">
    <property type="nucleotide sequence ID" value="NZ_FCOK02000023.1"/>
</dbReference>
<name>A0A158H253_9BURK</name>
<dbReference type="EMBL" id="FCOK02000023">
    <property type="protein sequence ID" value="SAL38396.1"/>
    <property type="molecule type" value="Genomic_DNA"/>
</dbReference>
<evidence type="ECO:0000313" key="3">
    <source>
        <dbReference type="Proteomes" id="UP000054683"/>
    </source>
</evidence>